<dbReference type="Pfam" id="PF16115">
    <property type="entry name" value="DUF4831"/>
    <property type="match status" value="1"/>
</dbReference>
<dbReference type="EMBL" id="QWET01000016">
    <property type="protein sequence ID" value="RIH63771.1"/>
    <property type="molecule type" value="Genomic_DNA"/>
</dbReference>
<evidence type="ECO:0000313" key="1">
    <source>
        <dbReference type="EMBL" id="RIH63771.1"/>
    </source>
</evidence>
<evidence type="ECO:0000313" key="2">
    <source>
        <dbReference type="Proteomes" id="UP000266441"/>
    </source>
</evidence>
<reference evidence="1 2" key="1">
    <citation type="journal article" date="2015" name="Int. J. Syst. Evol. Microbiol.">
        <title>Mariniphaga sediminis sp. nov., isolated from coastal sediment.</title>
        <authorList>
            <person name="Wang F.Q."/>
            <person name="Shen Q.Y."/>
            <person name="Chen G.J."/>
            <person name="Du Z.J."/>
        </authorList>
    </citation>
    <scope>NUCLEOTIDE SEQUENCE [LARGE SCALE GENOMIC DNA]</scope>
    <source>
        <strain evidence="1 2">SY21</strain>
    </source>
</reference>
<gene>
    <name evidence="1" type="ORF">D1164_17690</name>
</gene>
<protein>
    <submittedName>
        <fullName evidence="1">DUF4831 family protein</fullName>
    </submittedName>
</protein>
<dbReference type="AlphaFoldDB" id="A0A399CZE0"/>
<accession>A0A399CZE0</accession>
<proteinExistence type="predicted"/>
<dbReference type="Proteomes" id="UP000266441">
    <property type="component" value="Unassembled WGS sequence"/>
</dbReference>
<sequence>MRIFIFVLAVMLALPALGQRSKKSGDDVAPVFVEGIAYALPRTGLRLKVKAIKETFEPGPYAPYAEQLLGVSDARNRSSVRWMIDEVKLETFSEPDPEQVHKALGDAAFLVSLTPDGCLAGINAGNLQVTGMPVQANSFVESNQKEDGFSFSNFNDTPIYTPGDSTNNFRPVRVSTDVKAAEAAKRILECRLARFHMAAGLMDEFHPDGVAYQVSLKELEQIEKDYLSLFVGRTTYEEEKFSFDFVPASSSAKGDVVFRFSEDKGVLPASDLSGKPVMVRTEPEKDLISGYSGLAASENPNAGESGIYYRMPAVADVSVIFELKTIVTARTVLPQFGQVAPIPEELLFGGYSITIHPETGAVKSVTKK</sequence>
<keyword evidence="2" id="KW-1185">Reference proteome</keyword>
<organism evidence="1 2">
    <name type="scientific">Mariniphaga sediminis</name>
    <dbReference type="NCBI Taxonomy" id="1628158"/>
    <lineage>
        <taxon>Bacteria</taxon>
        <taxon>Pseudomonadati</taxon>
        <taxon>Bacteroidota</taxon>
        <taxon>Bacteroidia</taxon>
        <taxon>Marinilabiliales</taxon>
        <taxon>Prolixibacteraceae</taxon>
        <taxon>Mariniphaga</taxon>
    </lineage>
</organism>
<comment type="caution">
    <text evidence="1">The sequence shown here is derived from an EMBL/GenBank/DDBJ whole genome shotgun (WGS) entry which is preliminary data.</text>
</comment>
<dbReference type="OrthoDB" id="1092380at2"/>
<name>A0A399CZE0_9BACT</name>
<dbReference type="RefSeq" id="WP_119351230.1">
    <property type="nucleotide sequence ID" value="NZ_QWET01000016.1"/>
</dbReference>
<dbReference type="InterPro" id="IPR032265">
    <property type="entry name" value="DUF4831"/>
</dbReference>